<keyword evidence="3" id="KW-1185">Reference proteome</keyword>
<evidence type="ECO:0000313" key="2">
    <source>
        <dbReference type="EMBL" id="PON62847.1"/>
    </source>
</evidence>
<keyword evidence="1" id="KW-0479">Metal-binding</keyword>
<gene>
    <name evidence="2" type="ORF">PanWU01x14_135230</name>
</gene>
<name>A0A2P5CP68_PARAD</name>
<dbReference type="InterPro" id="IPR023299">
    <property type="entry name" value="ATPase_P-typ_cyto_dom_N"/>
</dbReference>
<dbReference type="AlphaFoldDB" id="A0A2P5CP68"/>
<dbReference type="GO" id="GO:0046872">
    <property type="term" value="F:metal ion binding"/>
    <property type="evidence" value="ECO:0007669"/>
    <property type="project" value="UniProtKB-KW"/>
</dbReference>
<dbReference type="Gene3D" id="3.40.1110.10">
    <property type="entry name" value="Calcium-transporting ATPase, cytoplasmic domain N"/>
    <property type="match status" value="1"/>
</dbReference>
<dbReference type="OrthoDB" id="10564008at2759"/>
<sequence length="134" mass="15251">MTFIIGIPVVIKTKIMENMVFREYYEHVVITKQSVLAKVVFEYSKIFTEDATNPVWPEVRDFVYIIGHGVKATVQKNEIVVGNKSLLDDNIIILANSEDMLAEVERIVQNGILVSIEMKVVEVLAIKNVQNPHH</sequence>
<organism evidence="2 3">
    <name type="scientific">Parasponia andersonii</name>
    <name type="common">Sponia andersonii</name>
    <dbReference type="NCBI Taxonomy" id="3476"/>
    <lineage>
        <taxon>Eukaryota</taxon>
        <taxon>Viridiplantae</taxon>
        <taxon>Streptophyta</taxon>
        <taxon>Embryophyta</taxon>
        <taxon>Tracheophyta</taxon>
        <taxon>Spermatophyta</taxon>
        <taxon>Magnoliopsida</taxon>
        <taxon>eudicotyledons</taxon>
        <taxon>Gunneridae</taxon>
        <taxon>Pentapetalae</taxon>
        <taxon>rosids</taxon>
        <taxon>fabids</taxon>
        <taxon>Rosales</taxon>
        <taxon>Cannabaceae</taxon>
        <taxon>Parasponia</taxon>
    </lineage>
</organism>
<accession>A0A2P5CP68</accession>
<evidence type="ECO:0000313" key="3">
    <source>
        <dbReference type="Proteomes" id="UP000237105"/>
    </source>
</evidence>
<dbReference type="Proteomes" id="UP000237105">
    <property type="component" value="Unassembled WGS sequence"/>
</dbReference>
<dbReference type="STRING" id="3476.A0A2P5CP68"/>
<dbReference type="GO" id="GO:0000166">
    <property type="term" value="F:nucleotide binding"/>
    <property type="evidence" value="ECO:0007669"/>
    <property type="project" value="InterPro"/>
</dbReference>
<dbReference type="PANTHER" id="PTHR46594">
    <property type="entry name" value="P-TYPE CATION-TRANSPORTING ATPASE"/>
    <property type="match status" value="1"/>
</dbReference>
<dbReference type="PANTHER" id="PTHR46594:SF4">
    <property type="entry name" value="P-TYPE CATION-TRANSPORTING ATPASE"/>
    <property type="match status" value="1"/>
</dbReference>
<comment type="caution">
    <text evidence="2">The sequence shown here is derived from an EMBL/GenBank/DDBJ whole genome shotgun (WGS) entry which is preliminary data.</text>
</comment>
<proteinExistence type="predicted"/>
<evidence type="ECO:0000256" key="1">
    <source>
        <dbReference type="ARBA" id="ARBA00022723"/>
    </source>
</evidence>
<protein>
    <submittedName>
        <fullName evidence="2">Uncharacterized protein</fullName>
    </submittedName>
</protein>
<reference evidence="3" key="1">
    <citation type="submission" date="2016-06" db="EMBL/GenBank/DDBJ databases">
        <title>Parallel loss of symbiosis genes in relatives of nitrogen-fixing non-legume Parasponia.</title>
        <authorList>
            <person name="Van Velzen R."/>
            <person name="Holmer R."/>
            <person name="Bu F."/>
            <person name="Rutten L."/>
            <person name="Van Zeijl A."/>
            <person name="Liu W."/>
            <person name="Santuari L."/>
            <person name="Cao Q."/>
            <person name="Sharma T."/>
            <person name="Shen D."/>
            <person name="Roswanjaya Y."/>
            <person name="Wardhani T."/>
            <person name="Kalhor M.S."/>
            <person name="Jansen J."/>
            <person name="Van den Hoogen J."/>
            <person name="Gungor B."/>
            <person name="Hartog M."/>
            <person name="Hontelez J."/>
            <person name="Verver J."/>
            <person name="Yang W.-C."/>
            <person name="Schijlen E."/>
            <person name="Repin R."/>
            <person name="Schilthuizen M."/>
            <person name="Schranz E."/>
            <person name="Heidstra R."/>
            <person name="Miyata K."/>
            <person name="Fedorova E."/>
            <person name="Kohlen W."/>
            <person name="Bisseling T."/>
            <person name="Smit S."/>
            <person name="Geurts R."/>
        </authorList>
    </citation>
    <scope>NUCLEOTIDE SEQUENCE [LARGE SCALE GENOMIC DNA]</scope>
    <source>
        <strain evidence="3">cv. WU1-14</strain>
    </source>
</reference>
<dbReference type="EMBL" id="JXTB01000109">
    <property type="protein sequence ID" value="PON62847.1"/>
    <property type="molecule type" value="Genomic_DNA"/>
</dbReference>